<evidence type="ECO:0000256" key="1">
    <source>
        <dbReference type="ARBA" id="ARBA00000141"/>
    </source>
</evidence>
<comment type="cofactor">
    <cofactor evidence="20">
        <name>Zn(2+)</name>
        <dbReference type="ChEBI" id="CHEBI:29105"/>
    </cofactor>
    <text evidence="20">Binds 1 zinc ion per subunit.</text>
</comment>
<dbReference type="GO" id="GO:0000287">
    <property type="term" value="F:magnesium ion binding"/>
    <property type="evidence" value="ECO:0007669"/>
    <property type="project" value="UniProtKB-UniRule"/>
</dbReference>
<dbReference type="PANTHER" id="PTHR21327:SF18">
    <property type="entry name" value="3,4-DIHYDROXY-2-BUTANONE 4-PHOSPHATE SYNTHASE"/>
    <property type="match status" value="1"/>
</dbReference>
<keyword evidence="14 20" id="KW-0342">GTP-binding</keyword>
<evidence type="ECO:0000256" key="13">
    <source>
        <dbReference type="ARBA" id="ARBA00022842"/>
    </source>
</evidence>
<evidence type="ECO:0000256" key="10">
    <source>
        <dbReference type="ARBA" id="ARBA00022741"/>
    </source>
</evidence>
<comment type="catalytic activity">
    <reaction evidence="1 20">
        <text>D-ribulose 5-phosphate = (2S)-2-hydroxy-3-oxobutyl phosphate + formate + H(+)</text>
        <dbReference type="Rhea" id="RHEA:18457"/>
        <dbReference type="ChEBI" id="CHEBI:15378"/>
        <dbReference type="ChEBI" id="CHEBI:15740"/>
        <dbReference type="ChEBI" id="CHEBI:58121"/>
        <dbReference type="ChEBI" id="CHEBI:58830"/>
        <dbReference type="EC" id="4.1.99.12"/>
    </reaction>
</comment>
<evidence type="ECO:0000313" key="23">
    <source>
        <dbReference type="Proteomes" id="UP000295499"/>
    </source>
</evidence>
<dbReference type="GO" id="GO:0005829">
    <property type="term" value="C:cytosol"/>
    <property type="evidence" value="ECO:0007669"/>
    <property type="project" value="TreeGrafter"/>
</dbReference>
<feature type="domain" description="GTP cyclohydrolase II" evidence="21">
    <location>
        <begin position="220"/>
        <end position="382"/>
    </location>
</feature>
<feature type="binding site" evidence="20">
    <location>
        <position position="173"/>
    </location>
    <ligand>
        <name>D-ribulose 5-phosphate</name>
        <dbReference type="ChEBI" id="CHEBI:58121"/>
    </ligand>
</feature>
<feature type="binding site" evidence="20">
    <location>
        <begin position="261"/>
        <end position="265"/>
    </location>
    <ligand>
        <name>GTP</name>
        <dbReference type="ChEBI" id="CHEBI:37565"/>
    </ligand>
</feature>
<dbReference type="EC" id="3.5.4.25" evidence="20"/>
<feature type="binding site" evidence="20">
    <location>
        <position position="266"/>
    </location>
    <ligand>
        <name>Zn(2+)</name>
        <dbReference type="ChEBI" id="CHEBI:29105"/>
        <note>catalytic</note>
    </ligand>
</feature>
<feature type="active site" description="Proton acceptor; for GTP cyclohydrolase activity" evidence="20">
    <location>
        <position position="338"/>
    </location>
</feature>
<evidence type="ECO:0000256" key="7">
    <source>
        <dbReference type="ARBA" id="ARBA00008976"/>
    </source>
</evidence>
<protein>
    <recommendedName>
        <fullName evidence="20">Riboflavin biosynthesis protein RibBA</fullName>
    </recommendedName>
    <domain>
        <recommendedName>
            <fullName evidence="20">3,4-dihydroxy-2-butanone 4-phosphate synthase</fullName>
            <shortName evidence="20">DHBP synthase</shortName>
            <ecNumber evidence="20">4.1.99.12</ecNumber>
        </recommendedName>
    </domain>
    <domain>
        <recommendedName>
            <fullName evidence="20">GTP cyclohydrolase-2</fullName>
            <ecNumber evidence="20">3.5.4.25</ecNumber>
        </recommendedName>
        <alternativeName>
            <fullName evidence="20">GTP cyclohydrolase II</fullName>
        </alternativeName>
    </domain>
</protein>
<evidence type="ECO:0000256" key="15">
    <source>
        <dbReference type="ARBA" id="ARBA00023211"/>
    </source>
</evidence>
<dbReference type="UniPathway" id="UPA00275">
    <property type="reaction ID" value="UER00399"/>
</dbReference>
<evidence type="ECO:0000256" key="17">
    <source>
        <dbReference type="ARBA" id="ARBA00023268"/>
    </source>
</evidence>
<feature type="binding site" evidence="20">
    <location>
        <position position="361"/>
    </location>
    <ligand>
        <name>GTP</name>
        <dbReference type="ChEBI" id="CHEBI:37565"/>
    </ligand>
</feature>
<dbReference type="PIRSF" id="PIRSF001259">
    <property type="entry name" value="RibA"/>
    <property type="match status" value="1"/>
</dbReference>
<dbReference type="GO" id="GO:0008270">
    <property type="term" value="F:zinc ion binding"/>
    <property type="evidence" value="ECO:0007669"/>
    <property type="project" value="UniProtKB-UniRule"/>
</dbReference>
<dbReference type="GO" id="GO:0008686">
    <property type="term" value="F:3,4-dihydroxy-2-butanone-4-phosphate synthase activity"/>
    <property type="evidence" value="ECO:0007669"/>
    <property type="project" value="UniProtKB-UniRule"/>
</dbReference>
<dbReference type="NCBIfam" id="NF001591">
    <property type="entry name" value="PRK00393.1"/>
    <property type="match status" value="1"/>
</dbReference>
<organism evidence="22 23">
    <name type="scientific">Pedobacter duraquae</name>
    <dbReference type="NCBI Taxonomy" id="425511"/>
    <lineage>
        <taxon>Bacteria</taxon>
        <taxon>Pseudomonadati</taxon>
        <taxon>Bacteroidota</taxon>
        <taxon>Sphingobacteriia</taxon>
        <taxon>Sphingobacteriales</taxon>
        <taxon>Sphingobacteriaceae</taxon>
        <taxon>Pedobacter</taxon>
    </lineage>
</organism>
<dbReference type="InterPro" id="IPR017945">
    <property type="entry name" value="DHBP_synth_RibB-like_a/b_dom"/>
</dbReference>
<dbReference type="InterPro" id="IPR036144">
    <property type="entry name" value="RibA-like_sf"/>
</dbReference>
<evidence type="ECO:0000256" key="11">
    <source>
        <dbReference type="ARBA" id="ARBA00022801"/>
    </source>
</evidence>
<comment type="pathway">
    <text evidence="4 20">Cofactor biosynthesis; riboflavin biosynthesis; 5-amino-6-(D-ribitylamino)uracil from GTP: step 1/4.</text>
</comment>
<comment type="function">
    <text evidence="3 20">Catalyzes the conversion of D-ribulose 5-phosphate to formate and 3,4-dihydroxy-2-butanone 4-phosphate.</text>
</comment>
<feature type="region of interest" description="DHBP synthase" evidence="20">
    <location>
        <begin position="1"/>
        <end position="210"/>
    </location>
</feature>
<sequence length="409" mass="44840">MAKYYIMDIQLNTIADAIEDIKAGKVVIVVDDEDRENEGDFLTAAANATPEVINFMATYGRGLICAALTEQRCDELNLELMVGKNTAAYETNFTVSVDLIGHGCTTGISASDRSKTIQALINPNTDPSELGRPGHIFPLRAKDGGVIRRSGHTEATVDLARLAGMEPAGVLVEIMKDDGEMARLPDLIKIAEQHKLKIISIKDLIAYRLAQESLVVPEVTINLPTEWGDFKMTAYTQVDNNATHLAISKGTWTADEPVMVRVHSSCVTGDIFGSCRCDCGPQLHEALKMIEKEGKGLVVYMNQEGRGIGLVNKLRSYNLQDAGFDTVEANIKLGFKGDERDYGVGAQIIRAQGVTKMRLMSNNPTKRAGLIGYGLEVVENIPIEIESNVHNETYLRTKRDKMGHQIMKG</sequence>
<evidence type="ECO:0000256" key="14">
    <source>
        <dbReference type="ARBA" id="ARBA00023134"/>
    </source>
</evidence>
<proteinExistence type="inferred from homology"/>
<evidence type="ECO:0000256" key="16">
    <source>
        <dbReference type="ARBA" id="ARBA00023239"/>
    </source>
</evidence>
<dbReference type="NCBIfam" id="NF006803">
    <property type="entry name" value="PRK09311.1"/>
    <property type="match status" value="1"/>
</dbReference>
<dbReference type="EMBL" id="SNWM01000002">
    <property type="protein sequence ID" value="TDO23336.1"/>
    <property type="molecule type" value="Genomic_DNA"/>
</dbReference>
<evidence type="ECO:0000256" key="8">
    <source>
        <dbReference type="ARBA" id="ARBA00022619"/>
    </source>
</evidence>
<name>A0A4R6IMV3_9SPHI</name>
<evidence type="ECO:0000256" key="12">
    <source>
        <dbReference type="ARBA" id="ARBA00022833"/>
    </source>
</evidence>
<feature type="binding site" evidence="20">
    <location>
        <begin position="304"/>
        <end position="306"/>
    </location>
    <ligand>
        <name>GTP</name>
        <dbReference type="ChEBI" id="CHEBI:37565"/>
    </ligand>
</feature>
<evidence type="ECO:0000256" key="9">
    <source>
        <dbReference type="ARBA" id="ARBA00022723"/>
    </source>
</evidence>
<evidence type="ECO:0000256" key="2">
    <source>
        <dbReference type="ARBA" id="ARBA00001936"/>
    </source>
</evidence>
<dbReference type="AlphaFoldDB" id="A0A4R6IMV3"/>
<feature type="binding site" evidence="20">
    <location>
        <position position="326"/>
    </location>
    <ligand>
        <name>GTP</name>
        <dbReference type="ChEBI" id="CHEBI:37565"/>
    </ligand>
</feature>
<keyword evidence="12 20" id="KW-0862">Zinc</keyword>
<dbReference type="HAMAP" id="MF_00180">
    <property type="entry name" value="RibB"/>
    <property type="match status" value="1"/>
</dbReference>
<dbReference type="Gene3D" id="3.90.870.10">
    <property type="entry name" value="DHBP synthase"/>
    <property type="match status" value="1"/>
</dbReference>
<keyword evidence="9 20" id="KW-0479">Metal-binding</keyword>
<feature type="active site" description="Nucleophile; for GTP cyclohydrolase activity" evidence="20">
    <location>
        <position position="340"/>
    </location>
</feature>
<dbReference type="InterPro" id="IPR016299">
    <property type="entry name" value="Riboflavin_synth_RibBA"/>
</dbReference>
<dbReference type="SUPFAM" id="SSF55821">
    <property type="entry name" value="YrdC/RibB"/>
    <property type="match status" value="1"/>
</dbReference>
<reference evidence="22 23" key="1">
    <citation type="submission" date="2019-03" db="EMBL/GenBank/DDBJ databases">
        <title>Genomic Encyclopedia of Archaeal and Bacterial Type Strains, Phase II (KMG-II): from individual species to whole genera.</title>
        <authorList>
            <person name="Goeker M."/>
        </authorList>
    </citation>
    <scope>NUCLEOTIDE SEQUENCE [LARGE SCALE GENOMIC DNA]</scope>
    <source>
        <strain evidence="22 23">DSM 19034</strain>
    </source>
</reference>
<dbReference type="SUPFAM" id="SSF142695">
    <property type="entry name" value="RibA-like"/>
    <property type="match status" value="1"/>
</dbReference>
<dbReference type="EC" id="4.1.99.12" evidence="20"/>
<dbReference type="InterPro" id="IPR032677">
    <property type="entry name" value="GTP_cyclohydro_II"/>
</dbReference>
<dbReference type="GO" id="GO:0009231">
    <property type="term" value="P:riboflavin biosynthetic process"/>
    <property type="evidence" value="ECO:0007669"/>
    <property type="project" value="UniProtKB-UniRule"/>
</dbReference>
<accession>A0A4R6IMV3</accession>
<comment type="pathway">
    <text evidence="5 20">Cofactor biosynthesis; riboflavin biosynthesis; 2-hydroxy-3-oxobutyl phosphate from D-ribulose 5-phosphate: step 1/1.</text>
</comment>
<dbReference type="HAMAP" id="MF_01283">
    <property type="entry name" value="RibBA"/>
    <property type="match status" value="1"/>
</dbReference>
<evidence type="ECO:0000256" key="19">
    <source>
        <dbReference type="ARBA" id="ARBA00049295"/>
    </source>
</evidence>
<comment type="caution">
    <text evidence="22">The sequence shown here is derived from an EMBL/GenBank/DDBJ whole genome shotgun (WGS) entry which is preliminary data.</text>
</comment>
<keyword evidence="23" id="KW-1185">Reference proteome</keyword>
<keyword evidence="17 20" id="KW-0511">Multifunctional enzyme</keyword>
<dbReference type="Proteomes" id="UP000295499">
    <property type="component" value="Unassembled WGS sequence"/>
</dbReference>
<dbReference type="CDD" id="cd00641">
    <property type="entry name" value="GTP_cyclohydro2"/>
    <property type="match status" value="1"/>
</dbReference>
<feature type="region of interest" description="GTP cyclohydrolase II" evidence="20">
    <location>
        <begin position="211"/>
        <end position="409"/>
    </location>
</feature>
<dbReference type="PANTHER" id="PTHR21327">
    <property type="entry name" value="GTP CYCLOHYDROLASE II-RELATED"/>
    <property type="match status" value="1"/>
</dbReference>
<evidence type="ECO:0000256" key="5">
    <source>
        <dbReference type="ARBA" id="ARBA00004904"/>
    </source>
</evidence>
<feature type="binding site" evidence="20">
    <location>
        <begin position="35"/>
        <end position="36"/>
    </location>
    <ligand>
        <name>D-ribulose 5-phosphate</name>
        <dbReference type="ChEBI" id="CHEBI:58121"/>
    </ligand>
</feature>
<feature type="binding site" evidence="20">
    <location>
        <position position="36"/>
    </location>
    <ligand>
        <name>Mg(2+)</name>
        <dbReference type="ChEBI" id="CHEBI:18420"/>
        <label>1</label>
    </ligand>
</feature>
<keyword evidence="13 20" id="KW-0460">Magnesium</keyword>
<dbReference type="GO" id="GO:0003935">
    <property type="term" value="F:GTP cyclohydrolase II activity"/>
    <property type="evidence" value="ECO:0007669"/>
    <property type="project" value="UniProtKB-UniRule"/>
</dbReference>
<comment type="cofactor">
    <cofactor evidence="20">
        <name>Mg(2+)</name>
        <dbReference type="ChEBI" id="CHEBI:18420"/>
    </cofactor>
    <cofactor evidence="20">
        <name>Mn(2+)</name>
        <dbReference type="ChEBI" id="CHEBI:29035"/>
    </cofactor>
    <text evidence="20">Binds 2 divalent metal cations per subunit. Magnesium or manganese.</text>
</comment>
<evidence type="ECO:0000256" key="6">
    <source>
        <dbReference type="ARBA" id="ARBA00005520"/>
    </source>
</evidence>
<feature type="binding site" evidence="20">
    <location>
        <position position="282"/>
    </location>
    <ligand>
        <name>GTP</name>
        <dbReference type="ChEBI" id="CHEBI:37565"/>
    </ligand>
</feature>
<evidence type="ECO:0000256" key="4">
    <source>
        <dbReference type="ARBA" id="ARBA00004853"/>
    </source>
</evidence>
<dbReference type="FunFam" id="3.90.870.10:FF:000001">
    <property type="entry name" value="Riboflavin biosynthesis protein RibBA"/>
    <property type="match status" value="1"/>
</dbReference>
<feature type="binding site" evidence="20">
    <location>
        <position position="40"/>
    </location>
    <ligand>
        <name>D-ribulose 5-phosphate</name>
        <dbReference type="ChEBI" id="CHEBI:58121"/>
    </ligand>
</feature>
<comment type="similarity">
    <text evidence="6 20">In the N-terminal section; belongs to the DHBP synthase family.</text>
</comment>
<dbReference type="HAMAP" id="MF_00179">
    <property type="entry name" value="RibA"/>
    <property type="match status" value="1"/>
</dbReference>
<feature type="binding site" evidence="20">
    <location>
        <position position="36"/>
    </location>
    <ligand>
        <name>Mg(2+)</name>
        <dbReference type="ChEBI" id="CHEBI:18420"/>
        <label>2</label>
    </ligand>
</feature>
<comment type="similarity">
    <text evidence="7 20">In the C-terminal section; belongs to the GTP cyclohydrolase II family.</text>
</comment>
<evidence type="ECO:0000256" key="18">
    <source>
        <dbReference type="ARBA" id="ARBA00043932"/>
    </source>
</evidence>
<feature type="binding site" evidence="20">
    <location>
        <position position="277"/>
    </location>
    <ligand>
        <name>Zn(2+)</name>
        <dbReference type="ChEBI" id="CHEBI:29105"/>
        <note>catalytic</note>
    </ligand>
</feature>
<evidence type="ECO:0000259" key="21">
    <source>
        <dbReference type="Pfam" id="PF00925"/>
    </source>
</evidence>
<feature type="binding site" evidence="20">
    <location>
        <position position="152"/>
    </location>
    <ligand>
        <name>Mg(2+)</name>
        <dbReference type="ChEBI" id="CHEBI:18420"/>
        <label>2</label>
    </ligand>
</feature>
<keyword evidence="15 20" id="KW-0464">Manganese</keyword>
<comment type="cofactor">
    <cofactor evidence="2">
        <name>Mn(2+)</name>
        <dbReference type="ChEBI" id="CHEBI:29035"/>
    </cofactor>
</comment>
<comment type="function">
    <text evidence="18 20">Catalyzes the conversion of GTP to 2,5-diamino-6-ribosylamino-4(3H)-pyrimidinone 5'-phosphate (DARP), formate and pyrophosphate.</text>
</comment>
<feature type="binding site" evidence="20">
    <location>
        <position position="279"/>
    </location>
    <ligand>
        <name>Zn(2+)</name>
        <dbReference type="ChEBI" id="CHEBI:29105"/>
        <note>catalytic</note>
    </ligand>
</feature>
<evidence type="ECO:0000256" key="20">
    <source>
        <dbReference type="HAMAP-Rule" id="MF_01283"/>
    </source>
</evidence>
<dbReference type="GO" id="GO:0030145">
    <property type="term" value="F:manganese ion binding"/>
    <property type="evidence" value="ECO:0007669"/>
    <property type="project" value="UniProtKB-UniRule"/>
</dbReference>
<feature type="site" description="Essential for DHBP synthase activity" evidence="20">
    <location>
        <position position="173"/>
    </location>
</feature>
<dbReference type="GO" id="GO:0005525">
    <property type="term" value="F:GTP binding"/>
    <property type="evidence" value="ECO:0007669"/>
    <property type="project" value="UniProtKB-KW"/>
</dbReference>
<comment type="catalytic activity">
    <reaction evidence="19 20">
        <text>GTP + 4 H2O = 2,5-diamino-6-hydroxy-4-(5-phosphoribosylamino)-pyrimidine + formate + 2 phosphate + 3 H(+)</text>
        <dbReference type="Rhea" id="RHEA:23704"/>
        <dbReference type="ChEBI" id="CHEBI:15377"/>
        <dbReference type="ChEBI" id="CHEBI:15378"/>
        <dbReference type="ChEBI" id="CHEBI:15740"/>
        <dbReference type="ChEBI" id="CHEBI:37565"/>
        <dbReference type="ChEBI" id="CHEBI:43474"/>
        <dbReference type="ChEBI" id="CHEBI:58614"/>
        <dbReference type="EC" id="3.5.4.25"/>
    </reaction>
</comment>
<keyword evidence="10 20" id="KW-0547">Nucleotide-binding</keyword>
<keyword evidence="8 20" id="KW-0686">Riboflavin biosynthesis</keyword>
<dbReference type="InterPro" id="IPR000422">
    <property type="entry name" value="DHBP_synthase_RibB"/>
</dbReference>
<dbReference type="FunFam" id="3.40.50.10990:FF:000001">
    <property type="entry name" value="Riboflavin biosynthesis protein RibBA"/>
    <property type="match status" value="1"/>
</dbReference>
<feature type="binding site" evidence="20">
    <location>
        <position position="366"/>
    </location>
    <ligand>
        <name>GTP</name>
        <dbReference type="ChEBI" id="CHEBI:37565"/>
    </ligand>
</feature>
<dbReference type="NCBIfam" id="TIGR00505">
    <property type="entry name" value="ribA"/>
    <property type="match status" value="1"/>
</dbReference>
<dbReference type="NCBIfam" id="TIGR00506">
    <property type="entry name" value="ribB"/>
    <property type="match status" value="1"/>
</dbReference>
<evidence type="ECO:0000313" key="22">
    <source>
        <dbReference type="EMBL" id="TDO23336.1"/>
    </source>
</evidence>
<dbReference type="Gene3D" id="3.40.50.10990">
    <property type="entry name" value="GTP cyclohydrolase II"/>
    <property type="match status" value="1"/>
</dbReference>
<feature type="site" description="Essential for DHBP synthase activity" evidence="20">
    <location>
        <position position="135"/>
    </location>
</feature>
<evidence type="ECO:0000256" key="3">
    <source>
        <dbReference type="ARBA" id="ARBA00002284"/>
    </source>
</evidence>
<dbReference type="Pfam" id="PF00925">
    <property type="entry name" value="GTP_cyclohydro2"/>
    <property type="match status" value="1"/>
</dbReference>
<gene>
    <name evidence="20" type="primary">ribBA</name>
    <name evidence="22" type="ORF">CLV32_2325</name>
</gene>
<keyword evidence="16 20" id="KW-0456">Lyase</keyword>
<feature type="binding site" evidence="20">
    <location>
        <begin position="149"/>
        <end position="153"/>
    </location>
    <ligand>
        <name>D-ribulose 5-phosphate</name>
        <dbReference type="ChEBI" id="CHEBI:58121"/>
    </ligand>
</feature>
<dbReference type="Pfam" id="PF00926">
    <property type="entry name" value="DHBP_synthase"/>
    <property type="match status" value="1"/>
</dbReference>
<dbReference type="InterPro" id="IPR000926">
    <property type="entry name" value="RibA"/>
</dbReference>
<keyword evidence="11 20" id="KW-0378">Hydrolase</keyword>